<dbReference type="EMBL" id="JSCE01000183">
    <property type="protein sequence ID" value="KHM51606.1"/>
    <property type="molecule type" value="Genomic_DNA"/>
</dbReference>
<feature type="compositionally biased region" description="Basic and acidic residues" evidence="1">
    <location>
        <begin position="43"/>
        <end position="85"/>
    </location>
</feature>
<feature type="compositionally biased region" description="Low complexity" evidence="1">
    <location>
        <begin position="1"/>
        <end position="10"/>
    </location>
</feature>
<comment type="caution">
    <text evidence="2">The sequence shown here is derived from an EMBL/GenBank/DDBJ whole genome shotgun (WGS) entry which is preliminary data.</text>
</comment>
<accession>A0A0B2JY82</accession>
<dbReference type="Proteomes" id="UP000030993">
    <property type="component" value="Unassembled WGS sequence"/>
</dbReference>
<dbReference type="STRING" id="82374.NZ47_09485"/>
<name>A0A0B2JY82_9FIRM</name>
<organism evidence="2 3">
    <name type="scientific">Anaerovibrio lipolyticus</name>
    <dbReference type="NCBI Taxonomy" id="82374"/>
    <lineage>
        <taxon>Bacteria</taxon>
        <taxon>Bacillati</taxon>
        <taxon>Bacillota</taxon>
        <taxon>Negativicutes</taxon>
        <taxon>Selenomonadales</taxon>
        <taxon>Selenomonadaceae</taxon>
        <taxon>Anaerovibrio</taxon>
    </lineage>
</organism>
<evidence type="ECO:0000256" key="1">
    <source>
        <dbReference type="SAM" id="MobiDB-lite"/>
    </source>
</evidence>
<proteinExistence type="predicted"/>
<evidence type="ECO:0000313" key="3">
    <source>
        <dbReference type="Proteomes" id="UP000030993"/>
    </source>
</evidence>
<dbReference type="RefSeq" id="WP_039209742.1">
    <property type="nucleotide sequence ID" value="NZ_JSCE01000183.1"/>
</dbReference>
<reference evidence="2 3" key="1">
    <citation type="journal article" date="2013" name="PLoS ONE">
        <title>Identification and characterization of three novel lipases belonging to families II and V from Anaerovibrio lipolyticus 5ST.</title>
        <authorList>
            <person name="Prive F."/>
            <person name="Kaderbhai N.N."/>
            <person name="Girdwood S."/>
            <person name="Worgan H.J."/>
            <person name="Pinloche E."/>
            <person name="Scollan N.D."/>
            <person name="Huws S.A."/>
            <person name="Newbold C.J."/>
        </authorList>
    </citation>
    <scope>NUCLEOTIDE SEQUENCE [LARGE SCALE GENOMIC DNA]</scope>
    <source>
        <strain evidence="2 3">5S</strain>
    </source>
</reference>
<feature type="region of interest" description="Disordered" evidence="1">
    <location>
        <begin position="1"/>
        <end position="86"/>
    </location>
</feature>
<protein>
    <recommendedName>
        <fullName evidence="4">Peptidase</fullName>
    </recommendedName>
</protein>
<sequence length="221" mass="24661">MSDEANTTTNETEDKGLLSAGSEENQDKTSEDKGLLSGDGDGGEDKAAEDNQNTESKEDQKEKEGTEEEKKESSNAPEKYEDFKVPEGFTFNEEALGEYKDLAKELDLSQEKAQKLVDYQVKLMQKQRDNLDEFAKKEAATWKAETKKAFSDKEIADAVRGFKSAPQDVQDMLAACGFENHKSFVEFFMHVGRSIKEDKFEEGKPGGKVEKSAASVLYPEL</sequence>
<evidence type="ECO:0000313" key="2">
    <source>
        <dbReference type="EMBL" id="KHM51606.1"/>
    </source>
</evidence>
<feature type="compositionally biased region" description="Basic and acidic residues" evidence="1">
    <location>
        <begin position="25"/>
        <end position="34"/>
    </location>
</feature>
<evidence type="ECO:0008006" key="4">
    <source>
        <dbReference type="Google" id="ProtNLM"/>
    </source>
</evidence>
<dbReference type="AlphaFoldDB" id="A0A0B2JY82"/>
<gene>
    <name evidence="2" type="ORF">NZ47_09485</name>
</gene>
<keyword evidence="3" id="KW-1185">Reference proteome</keyword>